<evidence type="ECO:0000313" key="2">
    <source>
        <dbReference type="Proteomes" id="UP000299290"/>
    </source>
</evidence>
<comment type="caution">
    <text evidence="1">The sequence shown here is derived from an EMBL/GenBank/DDBJ whole genome shotgun (WGS) entry which is preliminary data.</text>
</comment>
<dbReference type="AlphaFoldDB" id="A0A4D4JZP5"/>
<name>A0A4D4JZP5_9ACTN</name>
<dbReference type="EMBL" id="BJHV01000001">
    <property type="protein sequence ID" value="GDY39477.1"/>
    <property type="molecule type" value="Genomic_DNA"/>
</dbReference>
<organism evidence="1 2">
    <name type="scientific">Streptomyces antimycoticus</name>
    <dbReference type="NCBI Taxonomy" id="68175"/>
    <lineage>
        <taxon>Bacteria</taxon>
        <taxon>Bacillati</taxon>
        <taxon>Actinomycetota</taxon>
        <taxon>Actinomycetes</taxon>
        <taxon>Kitasatosporales</taxon>
        <taxon>Streptomycetaceae</taxon>
        <taxon>Streptomyces</taxon>
        <taxon>Streptomyces violaceusniger group</taxon>
    </lineage>
</organism>
<evidence type="ECO:0000313" key="1">
    <source>
        <dbReference type="EMBL" id="GDY39477.1"/>
    </source>
</evidence>
<reference evidence="1 2" key="1">
    <citation type="journal article" date="2020" name="Int. J. Syst. Evol. Microbiol.">
        <title>Reclassification of Streptomyces castelarensis and Streptomyces sporoclivatus as later heterotypic synonyms of Streptomyces antimycoticus.</title>
        <authorList>
            <person name="Komaki H."/>
            <person name="Tamura T."/>
        </authorList>
    </citation>
    <scope>NUCLEOTIDE SEQUENCE [LARGE SCALE GENOMIC DNA]</scope>
    <source>
        <strain evidence="1 2">NBRC 12839</strain>
    </source>
</reference>
<dbReference type="RefSeq" id="WP_201724437.1">
    <property type="nucleotide sequence ID" value="NZ_BJHV01000001.1"/>
</dbReference>
<dbReference type="Proteomes" id="UP000299290">
    <property type="component" value="Unassembled WGS sequence"/>
</dbReference>
<accession>A0A4D4JZP5</accession>
<keyword evidence="2" id="KW-1185">Reference proteome</keyword>
<protein>
    <submittedName>
        <fullName evidence="1">Uncharacterized protein</fullName>
    </submittedName>
</protein>
<proteinExistence type="predicted"/>
<sequence length="72" mass="7974">MSESPAAVIASVYVALYEDGDVRSSHRQILAALESIRDRGVRVPSEVFARLVNQLLVISQYASDETYWETGS</sequence>
<gene>
    <name evidence="1" type="ORF">SANT12839_003590</name>
</gene>